<keyword evidence="7" id="KW-0539">Nucleus</keyword>
<dbReference type="GO" id="GO:0003723">
    <property type="term" value="F:RNA binding"/>
    <property type="evidence" value="ECO:0007669"/>
    <property type="project" value="UniProtKB-UniRule"/>
</dbReference>
<keyword evidence="11" id="KW-1185">Reference proteome</keyword>
<protein>
    <submittedName>
        <fullName evidence="12">RRM domain-containing protein</fullName>
    </submittedName>
</protein>
<dbReference type="Pfam" id="PF00076">
    <property type="entry name" value="RRM_1"/>
    <property type="match status" value="1"/>
</dbReference>
<evidence type="ECO:0000313" key="12">
    <source>
        <dbReference type="WBParaSite" id="PSU_v2.g12094.t1"/>
    </source>
</evidence>
<dbReference type="InterPro" id="IPR012677">
    <property type="entry name" value="Nucleotide-bd_a/b_plait_sf"/>
</dbReference>
<dbReference type="PANTHER" id="PTHR24012">
    <property type="entry name" value="RNA BINDING PROTEIN"/>
    <property type="match status" value="1"/>
</dbReference>
<organism evidence="11 12">
    <name type="scientific">Panagrolaimus superbus</name>
    <dbReference type="NCBI Taxonomy" id="310955"/>
    <lineage>
        <taxon>Eukaryota</taxon>
        <taxon>Metazoa</taxon>
        <taxon>Ecdysozoa</taxon>
        <taxon>Nematoda</taxon>
        <taxon>Chromadorea</taxon>
        <taxon>Rhabditida</taxon>
        <taxon>Tylenchina</taxon>
        <taxon>Panagrolaimomorpha</taxon>
        <taxon>Panagrolaimoidea</taxon>
        <taxon>Panagrolaimidae</taxon>
        <taxon>Panagrolaimus</taxon>
    </lineage>
</organism>
<dbReference type="SUPFAM" id="SSF54928">
    <property type="entry name" value="RNA-binding domain, RBD"/>
    <property type="match status" value="1"/>
</dbReference>
<accession>A0A914XY16</accession>
<evidence type="ECO:0000256" key="3">
    <source>
        <dbReference type="ARBA" id="ARBA00009621"/>
    </source>
</evidence>
<dbReference type="FunFam" id="3.30.70.330:FF:000010">
    <property type="entry name" value="CUGBP Elav-like family member 4 isoform 3"/>
    <property type="match status" value="1"/>
</dbReference>
<evidence type="ECO:0000259" key="10">
    <source>
        <dbReference type="PROSITE" id="PS50102"/>
    </source>
</evidence>
<dbReference type="Gene3D" id="3.30.70.330">
    <property type="match status" value="1"/>
</dbReference>
<keyword evidence="4" id="KW-0963">Cytoplasm</keyword>
<sequence>MASSTTVSQQSTPTATTTTTAAPTVNGTTPAASTAPSTSSSLSLQQQPQQQPQQSFQAPERSSSTDSNGFPVKDSDALKLFVGQIPRNLEEKDLKHLFESFGKIFEFTILKDKYTGMHKGCAFLTYCHRDSAINCQNALHDKKTLPGVG</sequence>
<evidence type="ECO:0000256" key="1">
    <source>
        <dbReference type="ARBA" id="ARBA00004123"/>
    </source>
</evidence>
<feature type="compositionally biased region" description="Low complexity" evidence="9">
    <location>
        <begin position="1"/>
        <end position="59"/>
    </location>
</feature>
<evidence type="ECO:0000256" key="8">
    <source>
        <dbReference type="PROSITE-ProRule" id="PRU00176"/>
    </source>
</evidence>
<evidence type="ECO:0000256" key="6">
    <source>
        <dbReference type="ARBA" id="ARBA00022884"/>
    </source>
</evidence>
<comment type="subcellular location">
    <subcellularLocation>
        <location evidence="2">Cytoplasm</location>
    </subcellularLocation>
    <subcellularLocation>
        <location evidence="1">Nucleus</location>
    </subcellularLocation>
</comment>
<name>A0A914XY16_9BILA</name>
<feature type="region of interest" description="Disordered" evidence="9">
    <location>
        <begin position="1"/>
        <end position="73"/>
    </location>
</feature>
<keyword evidence="6 8" id="KW-0694">RNA-binding</keyword>
<dbReference type="GO" id="GO:0005737">
    <property type="term" value="C:cytoplasm"/>
    <property type="evidence" value="ECO:0007669"/>
    <property type="project" value="UniProtKB-SubCell"/>
</dbReference>
<dbReference type="GO" id="GO:0005634">
    <property type="term" value="C:nucleus"/>
    <property type="evidence" value="ECO:0007669"/>
    <property type="project" value="UniProtKB-SubCell"/>
</dbReference>
<evidence type="ECO:0000256" key="9">
    <source>
        <dbReference type="SAM" id="MobiDB-lite"/>
    </source>
</evidence>
<dbReference type="WBParaSite" id="PSU_v2.g12094.t1">
    <property type="protein sequence ID" value="PSU_v2.g12094.t1"/>
    <property type="gene ID" value="PSU_v2.g12094"/>
</dbReference>
<feature type="domain" description="RRM" evidence="10">
    <location>
        <begin position="78"/>
        <end position="149"/>
    </location>
</feature>
<reference evidence="12" key="1">
    <citation type="submission" date="2022-11" db="UniProtKB">
        <authorList>
            <consortium name="WormBaseParasite"/>
        </authorList>
    </citation>
    <scope>IDENTIFICATION</scope>
</reference>
<dbReference type="AlphaFoldDB" id="A0A914XY16"/>
<dbReference type="Proteomes" id="UP000887577">
    <property type="component" value="Unplaced"/>
</dbReference>
<evidence type="ECO:0000256" key="5">
    <source>
        <dbReference type="ARBA" id="ARBA00022737"/>
    </source>
</evidence>
<keyword evidence="5" id="KW-0677">Repeat</keyword>
<evidence type="ECO:0000256" key="4">
    <source>
        <dbReference type="ARBA" id="ARBA00022490"/>
    </source>
</evidence>
<evidence type="ECO:0000256" key="2">
    <source>
        <dbReference type="ARBA" id="ARBA00004496"/>
    </source>
</evidence>
<evidence type="ECO:0000256" key="7">
    <source>
        <dbReference type="ARBA" id="ARBA00023242"/>
    </source>
</evidence>
<dbReference type="SMART" id="SM00360">
    <property type="entry name" value="RRM"/>
    <property type="match status" value="1"/>
</dbReference>
<evidence type="ECO:0000313" key="11">
    <source>
        <dbReference type="Proteomes" id="UP000887577"/>
    </source>
</evidence>
<dbReference type="InterPro" id="IPR000504">
    <property type="entry name" value="RRM_dom"/>
</dbReference>
<comment type="similarity">
    <text evidence="3">Belongs to the CELF/BRUNOL family.</text>
</comment>
<dbReference type="PROSITE" id="PS50102">
    <property type="entry name" value="RRM"/>
    <property type="match status" value="1"/>
</dbReference>
<proteinExistence type="inferred from homology"/>
<dbReference type="InterPro" id="IPR035979">
    <property type="entry name" value="RBD_domain_sf"/>
</dbReference>